<feature type="compositionally biased region" description="Pro residues" evidence="1">
    <location>
        <begin position="1"/>
        <end position="12"/>
    </location>
</feature>
<feature type="compositionally biased region" description="Low complexity" evidence="1">
    <location>
        <begin position="31"/>
        <end position="47"/>
    </location>
</feature>
<reference evidence="2 3" key="1">
    <citation type="submission" date="2015-09" db="EMBL/GenBank/DDBJ databases">
        <title>Trachymyrmex zeteki WGS genome.</title>
        <authorList>
            <person name="Nygaard S."/>
            <person name="Hu H."/>
            <person name="Boomsma J."/>
            <person name="Zhang G."/>
        </authorList>
    </citation>
    <scope>NUCLEOTIDE SEQUENCE [LARGE SCALE GENOMIC DNA]</scope>
    <source>
        <strain evidence="2">Tzet28-1</strain>
        <tissue evidence="2">Whole body</tissue>
    </source>
</reference>
<proteinExistence type="predicted"/>
<dbReference type="EMBL" id="KQ982138">
    <property type="protein sequence ID" value="KYQ59654.1"/>
    <property type="molecule type" value="Genomic_DNA"/>
</dbReference>
<name>A0A151XGX5_9HYME</name>
<accession>A0A151XGX5</accession>
<gene>
    <name evidence="2" type="ORF">ALC60_01320</name>
</gene>
<keyword evidence="3" id="KW-1185">Reference proteome</keyword>
<feature type="region of interest" description="Disordered" evidence="1">
    <location>
        <begin position="1"/>
        <end position="50"/>
    </location>
</feature>
<sequence length="159" mass="17651">MEPTCSVPPSPPLLSEERHRSRSNITSCKRTAAAAATTTTTTAASTTRSKQTTYNPVRSLVARYRQVAPVNTRIVCVCAKFFSPIRRTLELWASAAVSLPVPFPILLGTAGFADTAEVHVYTHVRQREGLSLFPSRFARNRESAIRIDERRRCSHPALR</sequence>
<evidence type="ECO:0000313" key="3">
    <source>
        <dbReference type="Proteomes" id="UP000075809"/>
    </source>
</evidence>
<dbReference type="Proteomes" id="UP000075809">
    <property type="component" value="Unassembled WGS sequence"/>
</dbReference>
<organism evidence="2 3">
    <name type="scientific">Mycetomoellerius zeteki</name>
    <dbReference type="NCBI Taxonomy" id="64791"/>
    <lineage>
        <taxon>Eukaryota</taxon>
        <taxon>Metazoa</taxon>
        <taxon>Ecdysozoa</taxon>
        <taxon>Arthropoda</taxon>
        <taxon>Hexapoda</taxon>
        <taxon>Insecta</taxon>
        <taxon>Pterygota</taxon>
        <taxon>Neoptera</taxon>
        <taxon>Endopterygota</taxon>
        <taxon>Hymenoptera</taxon>
        <taxon>Apocrita</taxon>
        <taxon>Aculeata</taxon>
        <taxon>Formicoidea</taxon>
        <taxon>Formicidae</taxon>
        <taxon>Myrmicinae</taxon>
        <taxon>Mycetomoellerius</taxon>
    </lineage>
</organism>
<protein>
    <submittedName>
        <fullName evidence="2">Uncharacterized protein</fullName>
    </submittedName>
</protein>
<evidence type="ECO:0000313" key="2">
    <source>
        <dbReference type="EMBL" id="KYQ59654.1"/>
    </source>
</evidence>
<dbReference type="AlphaFoldDB" id="A0A151XGX5"/>
<evidence type="ECO:0000256" key="1">
    <source>
        <dbReference type="SAM" id="MobiDB-lite"/>
    </source>
</evidence>